<dbReference type="Proteomes" id="UP000548304">
    <property type="component" value="Unassembled WGS sequence"/>
</dbReference>
<keyword evidence="3" id="KW-1185">Reference proteome</keyword>
<dbReference type="EMBL" id="JACBYW010000006">
    <property type="protein sequence ID" value="NYH80107.1"/>
    <property type="molecule type" value="Genomic_DNA"/>
</dbReference>
<organism evidence="2 3">
    <name type="scientific">Actinopolyspora biskrensis</name>
    <dbReference type="NCBI Taxonomy" id="1470178"/>
    <lineage>
        <taxon>Bacteria</taxon>
        <taxon>Bacillati</taxon>
        <taxon>Actinomycetota</taxon>
        <taxon>Actinomycetes</taxon>
        <taxon>Actinopolysporales</taxon>
        <taxon>Actinopolysporaceae</taxon>
        <taxon>Actinopolyspora</taxon>
    </lineage>
</organism>
<evidence type="ECO:0000313" key="2">
    <source>
        <dbReference type="EMBL" id="NYH80107.1"/>
    </source>
</evidence>
<feature type="region of interest" description="Disordered" evidence="1">
    <location>
        <begin position="1"/>
        <end position="59"/>
    </location>
</feature>
<feature type="compositionally biased region" description="Polar residues" evidence="1">
    <location>
        <begin position="184"/>
        <end position="197"/>
    </location>
</feature>
<feature type="region of interest" description="Disordered" evidence="1">
    <location>
        <begin position="172"/>
        <end position="225"/>
    </location>
</feature>
<evidence type="ECO:0000256" key="1">
    <source>
        <dbReference type="SAM" id="MobiDB-lite"/>
    </source>
</evidence>
<sequence>MSVEKRRLPRTRRRARAVGSGTPPERLTDEAVQKLKAPVPGAGRSTCSTRATGSWRRGARVVPQRWRRHWACEAGVRHGAPARPRRGNRSAPAAASRSLRRSHEAAAMPTVDHLSYGLVLGRVGGRPVRPPRPRSWRARGSACSGGGKRLRRLLTDRPDRVRTRPVRAFPQADRTRDHDFTGTPAASTSGRRTTPTFARTLRRAPHGARVSGHSASCGYEVEGRS</sequence>
<gene>
    <name evidence="2" type="ORF">FHR84_003456</name>
</gene>
<name>A0A852ZBT7_9ACTN</name>
<reference evidence="2 3" key="1">
    <citation type="submission" date="2020-07" db="EMBL/GenBank/DDBJ databases">
        <title>Genomic Encyclopedia of Type Strains, Phase III (KMG-III): the genomes of soil and plant-associated and newly described type strains.</title>
        <authorList>
            <person name="Whitman W."/>
        </authorList>
    </citation>
    <scope>NUCLEOTIDE SEQUENCE [LARGE SCALE GENOMIC DNA]</scope>
    <source>
        <strain evidence="2 3">CECT 8576</strain>
    </source>
</reference>
<proteinExistence type="predicted"/>
<feature type="region of interest" description="Disordered" evidence="1">
    <location>
        <begin position="77"/>
        <end position="106"/>
    </location>
</feature>
<accession>A0A852ZBT7</accession>
<comment type="caution">
    <text evidence="2">The sequence shown here is derived from an EMBL/GenBank/DDBJ whole genome shotgun (WGS) entry which is preliminary data.</text>
</comment>
<protein>
    <submittedName>
        <fullName evidence="2">Uncharacterized protein</fullName>
    </submittedName>
</protein>
<dbReference type="AlphaFoldDB" id="A0A852ZBT7"/>
<feature type="region of interest" description="Disordered" evidence="1">
    <location>
        <begin position="121"/>
        <end position="147"/>
    </location>
</feature>
<evidence type="ECO:0000313" key="3">
    <source>
        <dbReference type="Proteomes" id="UP000548304"/>
    </source>
</evidence>
<feature type="compositionally biased region" description="Basic residues" evidence="1">
    <location>
        <begin position="7"/>
        <end position="16"/>
    </location>
</feature>